<evidence type="ECO:0000313" key="3">
    <source>
        <dbReference type="EMBL" id="RID89897.1"/>
    </source>
</evidence>
<gene>
    <name evidence="3" type="ORF">D2N39_20705</name>
</gene>
<evidence type="ECO:0000256" key="2">
    <source>
        <dbReference type="SAM" id="SignalP"/>
    </source>
</evidence>
<feature type="compositionally biased region" description="Low complexity" evidence="1">
    <location>
        <begin position="90"/>
        <end position="101"/>
    </location>
</feature>
<proteinExistence type="predicted"/>
<name>A0A398BK43_9RHOB</name>
<reference evidence="3 4" key="1">
    <citation type="submission" date="2018-09" db="EMBL/GenBank/DDBJ databases">
        <title>Gemmobacter lutimaris sp. nov., a marine bacterium isolated from tidal flat.</title>
        <authorList>
            <person name="Lee D.W."/>
            <person name="Yoo Y."/>
            <person name="Kim J.-J."/>
            <person name="Kim B.S."/>
        </authorList>
    </citation>
    <scope>NUCLEOTIDE SEQUENCE [LARGE SCALE GENOMIC DNA]</scope>
    <source>
        <strain evidence="3 4">YJ-T1-11</strain>
    </source>
</reference>
<dbReference type="Proteomes" id="UP000266649">
    <property type="component" value="Unassembled WGS sequence"/>
</dbReference>
<sequence>MTSRFSLLFAPTALTVALGLPALAAMQTQGNAQDQCSGVCAAVFSADDLSMPLIRVSGDDDDDDDGRWFRRGHDDDDDEDTCTGGPGNPAPAGTAAPPANGLFGNGAPPVAVTN</sequence>
<keyword evidence="4" id="KW-1185">Reference proteome</keyword>
<feature type="signal peptide" evidence="2">
    <location>
        <begin position="1"/>
        <end position="24"/>
    </location>
</feature>
<evidence type="ECO:0000256" key="1">
    <source>
        <dbReference type="SAM" id="MobiDB-lite"/>
    </source>
</evidence>
<evidence type="ECO:0000313" key="4">
    <source>
        <dbReference type="Proteomes" id="UP000266649"/>
    </source>
</evidence>
<dbReference type="AlphaFoldDB" id="A0A398BK43"/>
<dbReference type="EMBL" id="QXXQ01000021">
    <property type="protein sequence ID" value="RID89897.1"/>
    <property type="molecule type" value="Genomic_DNA"/>
</dbReference>
<feature type="region of interest" description="Disordered" evidence="1">
    <location>
        <begin position="55"/>
        <end position="114"/>
    </location>
</feature>
<dbReference type="OrthoDB" id="8455168at2"/>
<feature type="chain" id="PRO_5017330667" evidence="2">
    <location>
        <begin position="25"/>
        <end position="114"/>
    </location>
</feature>
<dbReference type="RefSeq" id="WP_119136680.1">
    <property type="nucleotide sequence ID" value="NZ_QXXQ01000021.1"/>
</dbReference>
<comment type="caution">
    <text evidence="3">The sequence shown here is derived from an EMBL/GenBank/DDBJ whole genome shotgun (WGS) entry which is preliminary data.</text>
</comment>
<keyword evidence="2" id="KW-0732">Signal</keyword>
<protein>
    <submittedName>
        <fullName evidence="3">Uncharacterized protein</fullName>
    </submittedName>
</protein>
<organism evidence="3 4">
    <name type="scientific">Gemmobacter lutimaris</name>
    <dbReference type="NCBI Taxonomy" id="2306023"/>
    <lineage>
        <taxon>Bacteria</taxon>
        <taxon>Pseudomonadati</taxon>
        <taxon>Pseudomonadota</taxon>
        <taxon>Alphaproteobacteria</taxon>
        <taxon>Rhodobacterales</taxon>
        <taxon>Paracoccaceae</taxon>
        <taxon>Gemmobacter</taxon>
    </lineage>
</organism>
<accession>A0A398BK43</accession>